<dbReference type="EMBL" id="JH993012">
    <property type="protein sequence ID" value="EKX43098.1"/>
    <property type="molecule type" value="Genomic_DNA"/>
</dbReference>
<feature type="compositionally biased region" description="Basic and acidic residues" evidence="1">
    <location>
        <begin position="573"/>
        <end position="586"/>
    </location>
</feature>
<evidence type="ECO:0000313" key="4">
    <source>
        <dbReference type="Proteomes" id="UP000011087"/>
    </source>
</evidence>
<sequence length="796" mass="87494">MPKDRRDPTDAGEEAGELGPVASTPVVSSSPEEYLRIGTRRHSEHYNGFTGRRSPEKVPQAKQSRNKLNLQAHSPQREAAQTHTKHKPEKNQHCWHPDAASPAQARSRADKQPKGQAIKQQAGACRRNNIGQSSQESEPAPPPRPTLSLTSASERQRQLAIHQFTAGDLHRAVRTLLSSGIYRAESFADLLAEAQEKFPDVRARSRRPDIGFTNGCLKFSQTASALLPLHARGDDEDVANPTVLVSLDAKNAFNSLDRQALFDAIEGRASRDYFDGSITEGASLPSCEHLRLFASYLSSYYGDSADLRLFHKSQSASVQCTSGVCQGDVPSSVFFCHSIHPLLLHIAELFPSVRVLAYADNVVLVGPLEDAVAATSAMKKYMVADLKLEIQPRESKVYIPSWHQHPDLSQLKKSLKRRVSRLNFFTSRSSLAGLHLAACLSARRMDFMLVSSERRFLPSTKSSQSSGSSSIMASCSRRWIKLNLQAHSPQREAAQTHTKHKPEKNQHCWHPDAAAPAQARSRADVRTSSRRAKQSSTKQQEHAGGIKSLRRDTRRQPTEALSVETSAAATKRAAADGERAAADKEPALPGGPPGAADGGRLDTGTRIRRFDLSVHLALEKYHRWPSSQYLAAHPDLLEFARFKRELPHSRGGDEFTPSEGLHPAVYYTAIARFLAWYSDQPMSRTLLSPHSLDVHCSRSLRAQKHPLATFFVEAHDFVHNAGAILYRRVKAPAPAADGAAIPPAPAAVPDDAGRPPASVVHIPGLRALVDSSHEHFIPPPAQRNVTPLVMRVFPRG</sequence>
<dbReference type="Proteomes" id="UP000011087">
    <property type="component" value="Unassembled WGS sequence"/>
</dbReference>
<reference evidence="2 4" key="1">
    <citation type="journal article" date="2012" name="Nature">
        <title>Algal genomes reveal evolutionary mosaicism and the fate of nucleomorphs.</title>
        <authorList>
            <consortium name="DOE Joint Genome Institute"/>
            <person name="Curtis B.A."/>
            <person name="Tanifuji G."/>
            <person name="Burki F."/>
            <person name="Gruber A."/>
            <person name="Irimia M."/>
            <person name="Maruyama S."/>
            <person name="Arias M.C."/>
            <person name="Ball S.G."/>
            <person name="Gile G.H."/>
            <person name="Hirakawa Y."/>
            <person name="Hopkins J.F."/>
            <person name="Kuo A."/>
            <person name="Rensing S.A."/>
            <person name="Schmutz J."/>
            <person name="Symeonidi A."/>
            <person name="Elias M."/>
            <person name="Eveleigh R.J."/>
            <person name="Herman E.K."/>
            <person name="Klute M.J."/>
            <person name="Nakayama T."/>
            <person name="Obornik M."/>
            <person name="Reyes-Prieto A."/>
            <person name="Armbrust E.V."/>
            <person name="Aves S.J."/>
            <person name="Beiko R.G."/>
            <person name="Coutinho P."/>
            <person name="Dacks J.B."/>
            <person name="Durnford D.G."/>
            <person name="Fast N.M."/>
            <person name="Green B.R."/>
            <person name="Grisdale C.J."/>
            <person name="Hempel F."/>
            <person name="Henrissat B."/>
            <person name="Hoppner M.P."/>
            <person name="Ishida K."/>
            <person name="Kim E."/>
            <person name="Koreny L."/>
            <person name="Kroth P.G."/>
            <person name="Liu Y."/>
            <person name="Malik S.B."/>
            <person name="Maier U.G."/>
            <person name="McRose D."/>
            <person name="Mock T."/>
            <person name="Neilson J.A."/>
            <person name="Onodera N.T."/>
            <person name="Poole A.M."/>
            <person name="Pritham E.J."/>
            <person name="Richards T.A."/>
            <person name="Rocap G."/>
            <person name="Roy S.W."/>
            <person name="Sarai C."/>
            <person name="Schaack S."/>
            <person name="Shirato S."/>
            <person name="Slamovits C.H."/>
            <person name="Spencer D.F."/>
            <person name="Suzuki S."/>
            <person name="Worden A.Z."/>
            <person name="Zauner S."/>
            <person name="Barry K."/>
            <person name="Bell C."/>
            <person name="Bharti A.K."/>
            <person name="Crow J.A."/>
            <person name="Grimwood J."/>
            <person name="Kramer R."/>
            <person name="Lindquist E."/>
            <person name="Lucas S."/>
            <person name="Salamov A."/>
            <person name="McFadden G.I."/>
            <person name="Lane C.E."/>
            <person name="Keeling P.J."/>
            <person name="Gray M.W."/>
            <person name="Grigoriev I.V."/>
            <person name="Archibald J.M."/>
        </authorList>
    </citation>
    <scope>NUCLEOTIDE SEQUENCE</scope>
    <source>
        <strain evidence="2 4">CCMP2712</strain>
    </source>
</reference>
<evidence type="ECO:0000313" key="3">
    <source>
        <dbReference type="EnsemblProtists" id="EKX43098"/>
    </source>
</evidence>
<dbReference type="KEGG" id="gtt:GUITHDRAFT_110824"/>
<evidence type="ECO:0000256" key="1">
    <source>
        <dbReference type="SAM" id="MobiDB-lite"/>
    </source>
</evidence>
<dbReference type="RefSeq" id="XP_005830078.1">
    <property type="nucleotide sequence ID" value="XM_005830021.1"/>
</dbReference>
<feature type="compositionally biased region" description="Polar residues" evidence="1">
    <location>
        <begin position="61"/>
        <end position="82"/>
    </location>
</feature>
<evidence type="ECO:0000313" key="2">
    <source>
        <dbReference type="EMBL" id="EKX43098.1"/>
    </source>
</evidence>
<name>L1J3J3_GUITC</name>
<evidence type="ECO:0008006" key="5">
    <source>
        <dbReference type="Google" id="ProtNLM"/>
    </source>
</evidence>
<dbReference type="GeneID" id="17299836"/>
<gene>
    <name evidence="2" type="ORF">GUITHDRAFT_110824</name>
</gene>
<dbReference type="AlphaFoldDB" id="L1J3J3"/>
<dbReference type="HOGENOM" id="CLU_302942_0_0_1"/>
<feature type="compositionally biased region" description="Low complexity" evidence="1">
    <location>
        <begin position="20"/>
        <end position="31"/>
    </location>
</feature>
<organism evidence="2">
    <name type="scientific">Guillardia theta (strain CCMP2712)</name>
    <name type="common">Cryptophyte</name>
    <dbReference type="NCBI Taxonomy" id="905079"/>
    <lineage>
        <taxon>Eukaryota</taxon>
        <taxon>Cryptophyceae</taxon>
        <taxon>Pyrenomonadales</taxon>
        <taxon>Geminigeraceae</taxon>
        <taxon>Guillardia</taxon>
    </lineage>
</organism>
<dbReference type="PaxDb" id="55529-EKX43098"/>
<feature type="region of interest" description="Disordered" evidence="1">
    <location>
        <begin position="1"/>
        <end position="155"/>
    </location>
</feature>
<accession>L1J3J3</accession>
<dbReference type="eggNOG" id="ENOG502SGNM">
    <property type="taxonomic scope" value="Eukaryota"/>
</dbReference>
<keyword evidence="4" id="KW-1185">Reference proteome</keyword>
<dbReference type="EnsemblProtists" id="EKX43098">
    <property type="protein sequence ID" value="EKX43098"/>
    <property type="gene ID" value="GUITHDRAFT_110824"/>
</dbReference>
<proteinExistence type="predicted"/>
<feature type="region of interest" description="Disordered" evidence="1">
    <location>
        <begin position="488"/>
        <end position="602"/>
    </location>
</feature>
<reference evidence="3" key="3">
    <citation type="submission" date="2015-06" db="UniProtKB">
        <authorList>
            <consortium name="EnsemblProtists"/>
        </authorList>
    </citation>
    <scope>IDENTIFICATION</scope>
</reference>
<feature type="compositionally biased region" description="Low complexity" evidence="1">
    <location>
        <begin position="511"/>
        <end position="520"/>
    </location>
</feature>
<protein>
    <recommendedName>
        <fullName evidence="5">Reverse transcriptase domain-containing protein</fullName>
    </recommendedName>
</protein>
<reference evidence="4" key="2">
    <citation type="submission" date="2012-11" db="EMBL/GenBank/DDBJ databases">
        <authorList>
            <person name="Kuo A."/>
            <person name="Curtis B.A."/>
            <person name="Tanifuji G."/>
            <person name="Burki F."/>
            <person name="Gruber A."/>
            <person name="Irimia M."/>
            <person name="Maruyama S."/>
            <person name="Arias M.C."/>
            <person name="Ball S.G."/>
            <person name="Gile G.H."/>
            <person name="Hirakawa Y."/>
            <person name="Hopkins J.F."/>
            <person name="Rensing S.A."/>
            <person name="Schmutz J."/>
            <person name="Symeonidi A."/>
            <person name="Elias M."/>
            <person name="Eveleigh R.J."/>
            <person name="Herman E.K."/>
            <person name="Klute M.J."/>
            <person name="Nakayama T."/>
            <person name="Obornik M."/>
            <person name="Reyes-Prieto A."/>
            <person name="Armbrust E.V."/>
            <person name="Aves S.J."/>
            <person name="Beiko R.G."/>
            <person name="Coutinho P."/>
            <person name="Dacks J.B."/>
            <person name="Durnford D.G."/>
            <person name="Fast N.M."/>
            <person name="Green B.R."/>
            <person name="Grisdale C."/>
            <person name="Hempe F."/>
            <person name="Henrissat B."/>
            <person name="Hoppner M.P."/>
            <person name="Ishida K.-I."/>
            <person name="Kim E."/>
            <person name="Koreny L."/>
            <person name="Kroth P.G."/>
            <person name="Liu Y."/>
            <person name="Malik S.-B."/>
            <person name="Maier U.G."/>
            <person name="McRose D."/>
            <person name="Mock T."/>
            <person name="Neilson J.A."/>
            <person name="Onodera N.T."/>
            <person name="Poole A.M."/>
            <person name="Pritham E.J."/>
            <person name="Richards T.A."/>
            <person name="Rocap G."/>
            <person name="Roy S.W."/>
            <person name="Sarai C."/>
            <person name="Schaack S."/>
            <person name="Shirato S."/>
            <person name="Slamovits C.H."/>
            <person name="Spencer D.F."/>
            <person name="Suzuki S."/>
            <person name="Worden A.Z."/>
            <person name="Zauner S."/>
            <person name="Barry K."/>
            <person name="Bell C."/>
            <person name="Bharti A.K."/>
            <person name="Crow J.A."/>
            <person name="Grimwood J."/>
            <person name="Kramer R."/>
            <person name="Lindquist E."/>
            <person name="Lucas S."/>
            <person name="Salamov A."/>
            <person name="McFadden G.I."/>
            <person name="Lane C.E."/>
            <person name="Keeling P.J."/>
            <person name="Gray M.W."/>
            <person name="Grigoriev I.V."/>
            <person name="Archibald J.M."/>
        </authorList>
    </citation>
    <scope>NUCLEOTIDE SEQUENCE</scope>
    <source>
        <strain evidence="4">CCMP2712</strain>
    </source>
</reference>